<evidence type="ECO:0000256" key="2">
    <source>
        <dbReference type="ARBA" id="ARBA00023239"/>
    </source>
</evidence>
<dbReference type="SUPFAM" id="SSF52096">
    <property type="entry name" value="ClpP/crotonase"/>
    <property type="match status" value="1"/>
</dbReference>
<dbReference type="EMBL" id="VSSQ01020306">
    <property type="protein sequence ID" value="MPM65056.1"/>
    <property type="molecule type" value="Genomic_DNA"/>
</dbReference>
<dbReference type="AlphaFoldDB" id="A0A645BIN8"/>
<dbReference type="Gene3D" id="1.10.12.10">
    <property type="entry name" value="Lyase 2-enoyl-coa Hydratase, Chain A, domain 2"/>
    <property type="match status" value="1"/>
</dbReference>
<gene>
    <name evidence="3" type="primary">crt_26</name>
    <name evidence="3" type="ORF">SDC9_111948</name>
</gene>
<dbReference type="GO" id="GO:0006635">
    <property type="term" value="P:fatty acid beta-oxidation"/>
    <property type="evidence" value="ECO:0007669"/>
    <property type="project" value="TreeGrafter"/>
</dbReference>
<dbReference type="FunFam" id="3.90.226.10:FF:000009">
    <property type="entry name" value="Carnitinyl-CoA dehydratase"/>
    <property type="match status" value="1"/>
</dbReference>
<dbReference type="PANTHER" id="PTHR11941:SF54">
    <property type="entry name" value="ENOYL-COA HYDRATASE, MITOCHONDRIAL"/>
    <property type="match status" value="1"/>
</dbReference>
<dbReference type="InterPro" id="IPR014748">
    <property type="entry name" value="Enoyl-CoA_hydra_C"/>
</dbReference>
<comment type="caution">
    <text evidence="3">The sequence shown here is derived from an EMBL/GenBank/DDBJ whole genome shotgun (WGS) entry which is preliminary data.</text>
</comment>
<dbReference type="PANTHER" id="PTHR11941">
    <property type="entry name" value="ENOYL-COA HYDRATASE-RELATED"/>
    <property type="match status" value="1"/>
</dbReference>
<protein>
    <submittedName>
        <fullName evidence="3">Short-chain-enoyl-CoA hydratase</fullName>
        <ecNumber evidence="3">4.2.1.150</ecNumber>
    </submittedName>
</protein>
<comment type="similarity">
    <text evidence="1">Belongs to the enoyl-CoA hydratase/isomerase family.</text>
</comment>
<proteinExistence type="inferred from homology"/>
<dbReference type="FunFam" id="1.10.12.10:FF:000001">
    <property type="entry name" value="Probable enoyl-CoA hydratase, mitochondrial"/>
    <property type="match status" value="1"/>
</dbReference>
<evidence type="ECO:0000313" key="3">
    <source>
        <dbReference type="EMBL" id="MPM65056.1"/>
    </source>
</evidence>
<dbReference type="EC" id="4.2.1.150" evidence="3"/>
<accession>A0A645BIN8</accession>
<dbReference type="CDD" id="cd06558">
    <property type="entry name" value="crotonase-like"/>
    <property type="match status" value="1"/>
</dbReference>
<dbReference type="GO" id="GO:0018812">
    <property type="term" value="F:3-hydroxyacyl-CoA dehydratase activity"/>
    <property type="evidence" value="ECO:0007669"/>
    <property type="project" value="UniProtKB-EC"/>
</dbReference>
<name>A0A645BIN8_9ZZZZ</name>
<dbReference type="Gene3D" id="3.90.226.10">
    <property type="entry name" value="2-enoyl-CoA Hydratase, Chain A, domain 1"/>
    <property type="match status" value="1"/>
</dbReference>
<reference evidence="3" key="1">
    <citation type="submission" date="2019-08" db="EMBL/GenBank/DDBJ databases">
        <authorList>
            <person name="Kucharzyk K."/>
            <person name="Murdoch R.W."/>
            <person name="Higgins S."/>
            <person name="Loffler F."/>
        </authorList>
    </citation>
    <scope>NUCLEOTIDE SEQUENCE</scope>
</reference>
<organism evidence="3">
    <name type="scientific">bioreactor metagenome</name>
    <dbReference type="NCBI Taxonomy" id="1076179"/>
    <lineage>
        <taxon>unclassified sequences</taxon>
        <taxon>metagenomes</taxon>
        <taxon>ecological metagenomes</taxon>
    </lineage>
</organism>
<dbReference type="InterPro" id="IPR029045">
    <property type="entry name" value="ClpP/crotonase-like_dom_sf"/>
</dbReference>
<dbReference type="InterPro" id="IPR001753">
    <property type="entry name" value="Enoyl-CoA_hydra/iso"/>
</dbReference>
<evidence type="ECO:0000256" key="1">
    <source>
        <dbReference type="ARBA" id="ARBA00005254"/>
    </source>
</evidence>
<keyword evidence="2 3" id="KW-0456">Lyase</keyword>
<dbReference type="Pfam" id="PF00378">
    <property type="entry name" value="ECH_1"/>
    <property type="match status" value="1"/>
</dbReference>
<sequence length="257" mass="27829">MTFDNLIFTREDHICTIKINNPTTLNALNSSTLKELGEAADMIKADKSIYVLIITGEGRSFVAGADITEMKSLNSEEGKRFRLMGAEVFRKIESLPIPVIAAVNGFALGGRCELALACDIRLASVNAKFGQPEVSLGITPGFSGTVRLSKTVGIGKAKEMIFTGGVINAEEALKIGLVNRVIEHEKLIEEAMKLAVTICDKAPIAVKYSKEAINRASECDTDTAVMIESSLFGLCFATDDQKEGMGAFLEKRKPEFE</sequence>